<dbReference type="AlphaFoldDB" id="A0A2J7ZIN8"/>
<dbReference type="Pfam" id="PF20974">
    <property type="entry name" value="tRNA-synt_1c_C2"/>
    <property type="match status" value="1"/>
</dbReference>
<dbReference type="Proteomes" id="UP000236333">
    <property type="component" value="Unassembled WGS sequence"/>
</dbReference>
<dbReference type="SUPFAM" id="SSF50715">
    <property type="entry name" value="Ribosomal protein L25-like"/>
    <property type="match status" value="1"/>
</dbReference>
<keyword evidence="1" id="KW-0648">Protein biosynthesis</keyword>
<comment type="caution">
    <text evidence="3">The sequence shown here is derived from an EMBL/GenBank/DDBJ whole genome shotgun (WGS) entry which is preliminary data.</text>
</comment>
<evidence type="ECO:0000259" key="2">
    <source>
        <dbReference type="Pfam" id="PF20974"/>
    </source>
</evidence>
<feature type="non-terminal residue" evidence="3">
    <location>
        <position position="1"/>
    </location>
</feature>
<accession>A0A2J7ZIN8</accession>
<dbReference type="EMBL" id="PGGS01001672">
    <property type="protein sequence ID" value="PNH00137.1"/>
    <property type="molecule type" value="Genomic_DNA"/>
</dbReference>
<proteinExistence type="predicted"/>
<evidence type="ECO:0000313" key="3">
    <source>
        <dbReference type="EMBL" id="PNH00137.1"/>
    </source>
</evidence>
<keyword evidence="3" id="KW-0436">Ligase</keyword>
<name>A0A2J7ZIN8_9CHLO</name>
<organism evidence="3 4">
    <name type="scientific">Tetrabaena socialis</name>
    <dbReference type="NCBI Taxonomy" id="47790"/>
    <lineage>
        <taxon>Eukaryota</taxon>
        <taxon>Viridiplantae</taxon>
        <taxon>Chlorophyta</taxon>
        <taxon>core chlorophytes</taxon>
        <taxon>Chlorophyceae</taxon>
        <taxon>CS clade</taxon>
        <taxon>Chlamydomonadales</taxon>
        <taxon>Tetrabaenaceae</taxon>
        <taxon>Tetrabaena</taxon>
    </lineage>
</organism>
<dbReference type="InterPro" id="IPR020056">
    <property type="entry name" value="Rbsml_bL25/Gln-tRNA_synth_N"/>
</dbReference>
<sequence length="84" mass="9299">LYETLFKSEDPGSLDTWLEDFNPDSLVTLKGCVMTPGLAAAKAGDRFQLERLGYFAVDPDSTPEAMVFNRTVTLKESKPVSLKK</sequence>
<dbReference type="InterPro" id="IPR011035">
    <property type="entry name" value="Ribosomal_bL25/Gln-tRNA_synth"/>
</dbReference>
<gene>
    <name evidence="3" type="ORF">TSOC_014054</name>
</gene>
<reference evidence="3 4" key="1">
    <citation type="journal article" date="2017" name="Mol. Biol. Evol.">
        <title>The 4-celled Tetrabaena socialis nuclear genome reveals the essential components for genetic control of cell number at the origin of multicellularity in the volvocine lineage.</title>
        <authorList>
            <person name="Featherston J."/>
            <person name="Arakaki Y."/>
            <person name="Hanschen E.R."/>
            <person name="Ferris P.J."/>
            <person name="Michod R.E."/>
            <person name="Olson B.J.S.C."/>
            <person name="Nozaki H."/>
            <person name="Durand P.M."/>
        </authorList>
    </citation>
    <scope>NUCLEOTIDE SEQUENCE [LARGE SCALE GENOMIC DNA]</scope>
    <source>
        <strain evidence="3 4">NIES-571</strain>
    </source>
</reference>
<dbReference type="InterPro" id="IPR049437">
    <property type="entry name" value="tRNA-synt_1c_C2"/>
</dbReference>
<dbReference type="PANTHER" id="PTHR43097">
    <property type="entry name" value="GLUTAMINE-TRNA LIGASE"/>
    <property type="match status" value="1"/>
</dbReference>
<feature type="domain" description="tRNA synthetases class I (E and Q) anti-codon binding" evidence="2">
    <location>
        <begin position="1"/>
        <end position="58"/>
    </location>
</feature>
<dbReference type="GO" id="GO:0006425">
    <property type="term" value="P:glutaminyl-tRNA aminoacylation"/>
    <property type="evidence" value="ECO:0007669"/>
    <property type="project" value="TreeGrafter"/>
</dbReference>
<dbReference type="Gene3D" id="2.40.240.10">
    <property type="entry name" value="Ribosomal Protein L25, Chain P"/>
    <property type="match status" value="1"/>
</dbReference>
<dbReference type="OrthoDB" id="10250478at2759"/>
<dbReference type="GO" id="GO:0004819">
    <property type="term" value="F:glutamine-tRNA ligase activity"/>
    <property type="evidence" value="ECO:0007669"/>
    <property type="project" value="TreeGrafter"/>
</dbReference>
<dbReference type="PANTHER" id="PTHR43097:SF4">
    <property type="entry name" value="GLUTAMINE--TRNA LIGASE"/>
    <property type="match status" value="1"/>
</dbReference>
<protein>
    <submittedName>
        <fullName evidence="3">Glutamine--tRNA ligase</fullName>
    </submittedName>
</protein>
<evidence type="ECO:0000313" key="4">
    <source>
        <dbReference type="Proteomes" id="UP000236333"/>
    </source>
</evidence>
<evidence type="ECO:0000256" key="1">
    <source>
        <dbReference type="ARBA" id="ARBA00022917"/>
    </source>
</evidence>
<dbReference type="GO" id="GO:0005829">
    <property type="term" value="C:cytosol"/>
    <property type="evidence" value="ECO:0007669"/>
    <property type="project" value="TreeGrafter"/>
</dbReference>
<dbReference type="InterPro" id="IPR050132">
    <property type="entry name" value="Gln/Glu-tRNA_Ligase"/>
</dbReference>
<keyword evidence="4" id="KW-1185">Reference proteome</keyword>